<dbReference type="InterPro" id="IPR051677">
    <property type="entry name" value="AfsR-DnrI-RedD_regulator"/>
</dbReference>
<dbReference type="PROSITE" id="PS51755">
    <property type="entry name" value="OMPR_PHOB"/>
    <property type="match status" value="1"/>
</dbReference>
<evidence type="ECO:0000256" key="2">
    <source>
        <dbReference type="ARBA" id="ARBA00023015"/>
    </source>
</evidence>
<gene>
    <name evidence="8" type="ORF">ACFFH7_02905</name>
</gene>
<proteinExistence type="inferred from homology"/>
<feature type="domain" description="OmpR/PhoB-type" evidence="7">
    <location>
        <begin position="1"/>
        <end position="92"/>
    </location>
</feature>
<organism evidence="8 9">
    <name type="scientific">Kutzneria chonburiensis</name>
    <dbReference type="NCBI Taxonomy" id="1483604"/>
    <lineage>
        <taxon>Bacteria</taxon>
        <taxon>Bacillati</taxon>
        <taxon>Actinomycetota</taxon>
        <taxon>Actinomycetes</taxon>
        <taxon>Pseudonocardiales</taxon>
        <taxon>Pseudonocardiaceae</taxon>
        <taxon>Kutzneria</taxon>
    </lineage>
</organism>
<dbReference type="Gene3D" id="1.25.40.10">
    <property type="entry name" value="Tetratricopeptide repeat domain"/>
    <property type="match status" value="1"/>
</dbReference>
<dbReference type="SMART" id="SM00382">
    <property type="entry name" value="AAA"/>
    <property type="match status" value="1"/>
</dbReference>
<dbReference type="InterPro" id="IPR003593">
    <property type="entry name" value="AAA+_ATPase"/>
</dbReference>
<evidence type="ECO:0000313" key="9">
    <source>
        <dbReference type="Proteomes" id="UP001589810"/>
    </source>
</evidence>
<evidence type="ECO:0000256" key="6">
    <source>
        <dbReference type="SAM" id="MobiDB-lite"/>
    </source>
</evidence>
<dbReference type="SMART" id="SM00862">
    <property type="entry name" value="Trans_reg_C"/>
    <property type="match status" value="1"/>
</dbReference>
<feature type="compositionally biased region" description="Basic residues" evidence="6">
    <location>
        <begin position="525"/>
        <end position="534"/>
    </location>
</feature>
<keyword evidence="9" id="KW-1185">Reference proteome</keyword>
<dbReference type="SUPFAM" id="SSF48452">
    <property type="entry name" value="TPR-like"/>
    <property type="match status" value="1"/>
</dbReference>
<dbReference type="Pfam" id="PF03704">
    <property type="entry name" value="BTAD"/>
    <property type="match status" value="1"/>
</dbReference>
<name>A0ABV6MJE6_9PSEU</name>
<reference evidence="8 9" key="1">
    <citation type="submission" date="2024-09" db="EMBL/GenBank/DDBJ databases">
        <authorList>
            <person name="Sun Q."/>
            <person name="Mori K."/>
        </authorList>
    </citation>
    <scope>NUCLEOTIDE SEQUENCE [LARGE SCALE GENOMIC DNA]</scope>
    <source>
        <strain evidence="8 9">TBRC 1432</strain>
    </source>
</reference>
<dbReference type="InterPro" id="IPR027417">
    <property type="entry name" value="P-loop_NTPase"/>
</dbReference>
<keyword evidence="4" id="KW-0804">Transcription</keyword>
<dbReference type="SUPFAM" id="SSF46894">
    <property type="entry name" value="C-terminal effector domain of the bipartite response regulators"/>
    <property type="match status" value="1"/>
</dbReference>
<feature type="DNA-binding region" description="OmpR/PhoB-type" evidence="5">
    <location>
        <begin position="1"/>
        <end position="92"/>
    </location>
</feature>
<dbReference type="PANTHER" id="PTHR35807">
    <property type="entry name" value="TRANSCRIPTIONAL REGULATOR REDD-RELATED"/>
    <property type="match status" value="1"/>
</dbReference>
<feature type="region of interest" description="Disordered" evidence="6">
    <location>
        <begin position="525"/>
        <end position="609"/>
    </location>
</feature>
<dbReference type="Pfam" id="PF00486">
    <property type="entry name" value="Trans_reg_C"/>
    <property type="match status" value="1"/>
</dbReference>
<dbReference type="Gene3D" id="1.10.10.10">
    <property type="entry name" value="Winged helix-like DNA-binding domain superfamily/Winged helix DNA-binding domain"/>
    <property type="match status" value="1"/>
</dbReference>
<dbReference type="InterPro" id="IPR049945">
    <property type="entry name" value="AAA_22"/>
</dbReference>
<feature type="compositionally biased region" description="Basic residues" evidence="6">
    <location>
        <begin position="590"/>
        <end position="609"/>
    </location>
</feature>
<dbReference type="SUPFAM" id="SSF52540">
    <property type="entry name" value="P-loop containing nucleoside triphosphate hydrolases"/>
    <property type="match status" value="1"/>
</dbReference>
<dbReference type="Proteomes" id="UP001589810">
    <property type="component" value="Unassembled WGS sequence"/>
</dbReference>
<keyword evidence="3 5" id="KW-0238">DNA-binding</keyword>
<dbReference type="CDD" id="cd15831">
    <property type="entry name" value="BTAD"/>
    <property type="match status" value="1"/>
</dbReference>
<dbReference type="RefSeq" id="WP_273939189.1">
    <property type="nucleotide sequence ID" value="NZ_CP097263.1"/>
</dbReference>
<dbReference type="SMART" id="SM01043">
    <property type="entry name" value="BTAD"/>
    <property type="match status" value="1"/>
</dbReference>
<evidence type="ECO:0000256" key="4">
    <source>
        <dbReference type="ARBA" id="ARBA00023163"/>
    </source>
</evidence>
<dbReference type="InterPro" id="IPR001867">
    <property type="entry name" value="OmpR/PhoB-type_DNA-bd"/>
</dbReference>
<protein>
    <submittedName>
        <fullName evidence="8">BTAD domain-containing putative transcriptional regulator</fullName>
    </submittedName>
</protein>
<comment type="caution">
    <text evidence="8">The sequence shown here is derived from an EMBL/GenBank/DDBJ whole genome shotgun (WGS) entry which is preliminary data.</text>
</comment>
<sequence>MELLLLGPVRARVGDTVVNLGPRQQRLVLAVLAWDVNRVVPLQRLVEWLWPADPPRRATHAVHVLVSNLRSILAGDPDMTISTDGVGYALRADPRQIDVHRFVDGVAKARAATDDQTRVTRLDQALLLWTGPALADTASSEVRERLCGGLEQTRLTAMEDRFDGILRLGGHQQVLGELTSVADAHPTRERLIGQLMLALHRSGQTSRALDAAQRTRALLAEELGIDPGAELRRLELAILRDDRALDPVAPRRADPGTPVPAQRTRLVGRDHDVAEIVDRLTTGDARLLTLTGPGGVGKTRLATEAARQCAQHVADGVVVVSLAPVDDPNLVLPTIASSLAIRETDGAQLRTALRARLRDRKLLLLLIDNVEHLVDAGPDIAWLLDVAPGLTVLATSRAPLRLTGEHVWSVTPLDSRSAAELFDERARQAGSARVGHDPAVVDAICRCVDRLPLGIELAAARTRLLPPAALLHQLERSHDLLGGGGPRRTGPTPVAAGGDRLELRPTDCRRAVDAVCRIGVRRRLDRAGGGRRRPPRPDDRVAAARRAAGCQHDRPHHGHPFRPAGNGPGLRRRPSGGVRRPDRGQGAARGPHRVLRRGSPPGRRRSGPR</sequence>
<dbReference type="PANTHER" id="PTHR35807:SF1">
    <property type="entry name" value="TRANSCRIPTIONAL REGULATOR REDD"/>
    <property type="match status" value="1"/>
</dbReference>
<dbReference type="Pfam" id="PF13401">
    <property type="entry name" value="AAA_22"/>
    <property type="match status" value="1"/>
</dbReference>
<keyword evidence="2" id="KW-0805">Transcription regulation</keyword>
<dbReference type="InterPro" id="IPR011990">
    <property type="entry name" value="TPR-like_helical_dom_sf"/>
</dbReference>
<dbReference type="Gene3D" id="3.40.50.300">
    <property type="entry name" value="P-loop containing nucleotide triphosphate hydrolases"/>
    <property type="match status" value="1"/>
</dbReference>
<accession>A0ABV6MJE6</accession>
<feature type="region of interest" description="Disordered" evidence="6">
    <location>
        <begin position="480"/>
        <end position="501"/>
    </location>
</feature>
<comment type="similarity">
    <text evidence="1">Belongs to the AfsR/DnrI/RedD regulatory family.</text>
</comment>
<evidence type="ECO:0000259" key="7">
    <source>
        <dbReference type="PROSITE" id="PS51755"/>
    </source>
</evidence>
<dbReference type="InterPro" id="IPR016032">
    <property type="entry name" value="Sig_transdc_resp-reg_C-effctor"/>
</dbReference>
<evidence type="ECO:0000256" key="3">
    <source>
        <dbReference type="ARBA" id="ARBA00023125"/>
    </source>
</evidence>
<dbReference type="InterPro" id="IPR005158">
    <property type="entry name" value="BTAD"/>
</dbReference>
<evidence type="ECO:0000256" key="5">
    <source>
        <dbReference type="PROSITE-ProRule" id="PRU01091"/>
    </source>
</evidence>
<evidence type="ECO:0000256" key="1">
    <source>
        <dbReference type="ARBA" id="ARBA00005820"/>
    </source>
</evidence>
<evidence type="ECO:0000313" key="8">
    <source>
        <dbReference type="EMBL" id="MFC0540410.1"/>
    </source>
</evidence>
<dbReference type="EMBL" id="JBHLUD010000001">
    <property type="protein sequence ID" value="MFC0540410.1"/>
    <property type="molecule type" value="Genomic_DNA"/>
</dbReference>
<dbReference type="InterPro" id="IPR036388">
    <property type="entry name" value="WH-like_DNA-bd_sf"/>
</dbReference>